<keyword evidence="3" id="KW-1185">Reference proteome</keyword>
<dbReference type="InterPro" id="IPR056572">
    <property type="entry name" value="Zn_ribbon_PaaD"/>
</dbReference>
<accession>A0ABY4CN58</accession>
<gene>
    <name evidence="2" type="ORF">LSG31_15480</name>
</gene>
<evidence type="ECO:0000313" key="2">
    <source>
        <dbReference type="EMBL" id="UOF89295.1"/>
    </source>
</evidence>
<protein>
    <submittedName>
        <fullName evidence="2">Transposase</fullName>
    </submittedName>
</protein>
<proteinExistence type="predicted"/>
<evidence type="ECO:0000313" key="3">
    <source>
        <dbReference type="Proteomes" id="UP000830167"/>
    </source>
</evidence>
<sequence>MIRIKEEIKKEEHVVVCPFCQSEQVHRISGFGRAQLVEQLRCSDCKSVFERIKWQ</sequence>
<dbReference type="Proteomes" id="UP000830167">
    <property type="component" value="Chromosome"/>
</dbReference>
<reference evidence="2" key="1">
    <citation type="submission" date="2021-12" db="EMBL/GenBank/DDBJ databases">
        <title>Alicyclobacillaceae gen. nov., sp. nov., isolated from chalcocite enrichment system.</title>
        <authorList>
            <person name="Jiang Z."/>
        </authorList>
    </citation>
    <scope>NUCLEOTIDE SEQUENCE</scope>
    <source>
        <strain evidence="2">MYW30-H2</strain>
    </source>
</reference>
<dbReference type="RefSeq" id="WP_347435983.1">
    <property type="nucleotide sequence ID" value="NZ_CP089291.1"/>
</dbReference>
<organism evidence="2 3">
    <name type="scientific">Fodinisporobacter ferrooxydans</name>
    <dbReference type="NCBI Taxonomy" id="2901836"/>
    <lineage>
        <taxon>Bacteria</taxon>
        <taxon>Bacillati</taxon>
        <taxon>Bacillota</taxon>
        <taxon>Bacilli</taxon>
        <taxon>Bacillales</taxon>
        <taxon>Alicyclobacillaceae</taxon>
        <taxon>Fodinisporobacter</taxon>
    </lineage>
</organism>
<evidence type="ECO:0000259" key="1">
    <source>
        <dbReference type="Pfam" id="PF23451"/>
    </source>
</evidence>
<dbReference type="EMBL" id="CP089291">
    <property type="protein sequence ID" value="UOF89295.1"/>
    <property type="molecule type" value="Genomic_DNA"/>
</dbReference>
<feature type="domain" description="PaaD zinc beta ribbon" evidence="1">
    <location>
        <begin position="7"/>
        <end position="53"/>
    </location>
</feature>
<name>A0ABY4CN58_9BACL</name>
<dbReference type="Pfam" id="PF23451">
    <property type="entry name" value="Zn_ribbon_PaaD"/>
    <property type="match status" value="1"/>
</dbReference>